<comment type="caution">
    <text evidence="1">The sequence shown here is derived from an EMBL/GenBank/DDBJ whole genome shotgun (WGS) entry which is preliminary data.</text>
</comment>
<evidence type="ECO:0000313" key="2">
    <source>
        <dbReference type="Proteomes" id="UP000640052"/>
    </source>
</evidence>
<organism evidence="1 2">
    <name type="scientific">Acrocarpospora phusangensis</name>
    <dbReference type="NCBI Taxonomy" id="1070424"/>
    <lineage>
        <taxon>Bacteria</taxon>
        <taxon>Bacillati</taxon>
        <taxon>Actinomycetota</taxon>
        <taxon>Actinomycetes</taxon>
        <taxon>Streptosporangiales</taxon>
        <taxon>Streptosporangiaceae</taxon>
        <taxon>Acrocarpospora</taxon>
    </lineage>
</organism>
<keyword evidence="2" id="KW-1185">Reference proteome</keyword>
<reference evidence="1" key="1">
    <citation type="submission" date="2021-01" db="EMBL/GenBank/DDBJ databases">
        <title>Whole genome shotgun sequence of Acrocarpospora phusangensis NBRC 108782.</title>
        <authorList>
            <person name="Komaki H."/>
            <person name="Tamura T."/>
        </authorList>
    </citation>
    <scope>NUCLEOTIDE SEQUENCE</scope>
    <source>
        <strain evidence="1">NBRC 108782</strain>
    </source>
</reference>
<accession>A0A919Q5F3</accession>
<sequence length="71" mass="7972">MSVLTLSGTPLMLRKSRNKQILAIAMPRKPPPRRTAMAHPTFEQVEELEVCVRAHTPAVDAAFAWNEDESE</sequence>
<name>A0A919Q5F3_9ACTN</name>
<dbReference type="AlphaFoldDB" id="A0A919Q5F3"/>
<gene>
    <name evidence="1" type="ORF">Aph01nite_10190</name>
</gene>
<dbReference type="EMBL" id="BOOA01000006">
    <property type="protein sequence ID" value="GIH22709.1"/>
    <property type="molecule type" value="Genomic_DNA"/>
</dbReference>
<protein>
    <submittedName>
        <fullName evidence="1">Uncharacterized protein</fullName>
    </submittedName>
</protein>
<evidence type="ECO:0000313" key="1">
    <source>
        <dbReference type="EMBL" id="GIH22709.1"/>
    </source>
</evidence>
<dbReference type="Proteomes" id="UP000640052">
    <property type="component" value="Unassembled WGS sequence"/>
</dbReference>
<proteinExistence type="predicted"/>